<dbReference type="Proteomes" id="UP001139286">
    <property type="component" value="Unassembled WGS sequence"/>
</dbReference>
<dbReference type="AlphaFoldDB" id="A0A9X1I3F5"/>
<dbReference type="EMBL" id="JAJAPX010000001">
    <property type="protein sequence ID" value="MCB4806987.1"/>
    <property type="molecule type" value="Genomic_DNA"/>
</dbReference>
<sequence length="1140" mass="130026">MKLTVAAFMFLFVFCGFAQNNTSNYRIKKVAVNDTILIDSVSINSNYFFLKTKAEVLMDTAMYSVNFTKAILTFKQPVETDSVIIEYLKFPEFLTKTYQQLDESIIVENTNVQNRLYKFTQSNSENTFVPFNGLNTSGSIARGVTVGNNQNSVLNSELDLQITGKLNDKVSLRASIQDANVPLQESGYSQRLDEFDQVFIELFSERWRVRAGDIDLVNNNSYFANFSKRVQGLNINVDLGDSGNETNIFAAGAVVRGQFTTSQFVAEEGNQGPYKLQGQNGELYVLVVSGSETVYVNGIALKRGESEDYIIDYNAGEIIFNSTFPITSEMRITVDYQFSDRNYSRFIAYGGGEYRSDKFEIGVSVYSENDSKNQPLQQNLSQEQVAILASAGDNEDLMVSPSETEQEYDENRILYRKDIDNGNEVFVYSNNPEDELYLVTFSYVGENQGDYVLINSNAINNIYEFVGENLGDYAPITRLIAPTKLQIAVVNGSYMPTEKTQINFEASASKNDLNLFSNLNDDDNNGFAGKVAVSQTIVERDSVLNVDAFVDADYISSNFRNVEGLYSPEFNRDWNLDVTNITGIGFGLGNQTLVNAGVNALVNKYGLANYTFQHLSFSNGFNGNRHILNAQFAFNRFLVVSNSSYLNSSATLNESKFLRSYNRLTYSMKKSWLGTKFSVEDNQQRDQVNQNLTDLSQRFKSYNVYFGVGDSTKVFAEIGYKHRVNDSVKNNSLQRVNTSNTYYLNSKLIENKHTNLMLFANYRKLDYDDEAFEDENSVNSRMQFTQQFFKQMAQLNLNYETNSGSIAEQDFTYVEVEPGQGSYTWLDYNNNGIQELEEFEVAPFADQGTYIRVLLPNQVYLKTHQNKFSGTLSLNPATWSVSKNKFKKIVSHFYNQTSYLIDRKNLRFGNSFKLNPFEKDEENQLGLQLNFRNVFFFNRGKQRYTTSYTFLENTTQSYLSVGALSSRIRSHQLNFNHKIMESWLINFLSAHEKNESESENYSSKNFNINQFRINPKISYLFGGNSSFDLFYQYTNKNNIIDDFERLEQQKYGASFSFASSAKSALNGEFNYFSNAFKGDANTPVAYQMLEGLQPGTNFTWTLLAQKKMTKYLDLNFSYFGRKTETSRIIHTGNIQLKAYF</sequence>
<accession>A0A9X1I3F5</accession>
<evidence type="ECO:0000313" key="2">
    <source>
        <dbReference type="EMBL" id="MCB4806987.1"/>
    </source>
</evidence>
<organism evidence="2 3">
    <name type="scientific">Neotamlana sargassicola</name>
    <dbReference type="NCBI Taxonomy" id="2883125"/>
    <lineage>
        <taxon>Bacteria</taxon>
        <taxon>Pseudomonadati</taxon>
        <taxon>Bacteroidota</taxon>
        <taxon>Flavobacteriia</taxon>
        <taxon>Flavobacteriales</taxon>
        <taxon>Flavobacteriaceae</taxon>
        <taxon>Neotamlana</taxon>
    </lineage>
</organism>
<keyword evidence="3" id="KW-1185">Reference proteome</keyword>
<gene>
    <name evidence="2" type="ORF">LG651_01905</name>
</gene>
<reference evidence="2" key="1">
    <citation type="submission" date="2021-10" db="EMBL/GenBank/DDBJ databases">
        <title>Tamlana sargassums sp. nov., and Tamlana laminarinivorans sp. nov., two new bacteria isolated from the brown alga.</title>
        <authorList>
            <person name="Li J."/>
        </authorList>
    </citation>
    <scope>NUCLEOTIDE SEQUENCE</scope>
    <source>
        <strain evidence="2">62-3</strain>
    </source>
</reference>
<feature type="signal peptide" evidence="1">
    <location>
        <begin position="1"/>
        <end position="18"/>
    </location>
</feature>
<keyword evidence="1" id="KW-0732">Signal</keyword>
<dbReference type="RefSeq" id="WP_226694466.1">
    <property type="nucleotide sequence ID" value="NZ_JAJAPX010000001.1"/>
</dbReference>
<protein>
    <submittedName>
        <fullName evidence="2">Uncharacterized protein</fullName>
    </submittedName>
</protein>
<feature type="chain" id="PRO_5040829218" evidence="1">
    <location>
        <begin position="19"/>
        <end position="1140"/>
    </location>
</feature>
<name>A0A9X1I3F5_9FLAO</name>
<proteinExistence type="predicted"/>
<evidence type="ECO:0000313" key="3">
    <source>
        <dbReference type="Proteomes" id="UP001139286"/>
    </source>
</evidence>
<comment type="caution">
    <text evidence="2">The sequence shown here is derived from an EMBL/GenBank/DDBJ whole genome shotgun (WGS) entry which is preliminary data.</text>
</comment>
<evidence type="ECO:0000256" key="1">
    <source>
        <dbReference type="SAM" id="SignalP"/>
    </source>
</evidence>